<dbReference type="EMBL" id="AZMM01005221">
    <property type="protein sequence ID" value="ETJ40855.1"/>
    <property type="molecule type" value="Genomic_DNA"/>
</dbReference>
<reference evidence="1" key="1">
    <citation type="submission" date="2013-12" db="EMBL/GenBank/DDBJ databases">
        <title>A Varibaculum cambriense genome reconstructed from a premature infant gut community with otherwise low bacterial novelty that shifts toward anaerobic metabolism during the third week of life.</title>
        <authorList>
            <person name="Brown C.T."/>
            <person name="Sharon I."/>
            <person name="Thomas B.C."/>
            <person name="Castelle C.J."/>
            <person name="Morowitz M.J."/>
            <person name="Banfield J.F."/>
        </authorList>
    </citation>
    <scope>NUCLEOTIDE SEQUENCE</scope>
</reference>
<gene>
    <name evidence="1" type="ORF">Q604_UNBC05221G0002</name>
</gene>
<accession>W1YGN2</accession>
<comment type="caution">
    <text evidence="1">The sequence shown here is derived from an EMBL/GenBank/DDBJ whole genome shotgun (WGS) entry which is preliminary data.</text>
</comment>
<proteinExistence type="predicted"/>
<name>W1YGN2_9ZZZZ</name>
<protein>
    <submittedName>
        <fullName evidence="1">Uncharacterized protein</fullName>
    </submittedName>
</protein>
<dbReference type="AlphaFoldDB" id="W1YGN2"/>
<sequence>MHIVVIPLDERPVNTQIPALVASIGGASIS</sequence>
<feature type="non-terminal residue" evidence="1">
    <location>
        <position position="30"/>
    </location>
</feature>
<evidence type="ECO:0000313" key="1">
    <source>
        <dbReference type="EMBL" id="ETJ40855.1"/>
    </source>
</evidence>
<organism evidence="1">
    <name type="scientific">human gut metagenome</name>
    <dbReference type="NCBI Taxonomy" id="408170"/>
    <lineage>
        <taxon>unclassified sequences</taxon>
        <taxon>metagenomes</taxon>
        <taxon>organismal metagenomes</taxon>
    </lineage>
</organism>